<evidence type="ECO:0000313" key="2">
    <source>
        <dbReference type="EMBL" id="PAV66833.1"/>
    </source>
</evidence>
<reference evidence="2 3" key="1">
    <citation type="journal article" date="2017" name="Curr. Biol.">
        <title>Genome architecture and evolution of a unichromosomal asexual nematode.</title>
        <authorList>
            <person name="Fradin H."/>
            <person name="Zegar C."/>
            <person name="Gutwein M."/>
            <person name="Lucas J."/>
            <person name="Kovtun M."/>
            <person name="Corcoran D."/>
            <person name="Baugh L.R."/>
            <person name="Kiontke K."/>
            <person name="Gunsalus K."/>
            <person name="Fitch D.H."/>
            <person name="Piano F."/>
        </authorList>
    </citation>
    <scope>NUCLEOTIDE SEQUENCE [LARGE SCALE GENOMIC DNA]</scope>
    <source>
        <strain evidence="2">PF1309</strain>
    </source>
</reference>
<comment type="caution">
    <text evidence="2">The sequence shown here is derived from an EMBL/GenBank/DDBJ whole genome shotgun (WGS) entry which is preliminary data.</text>
</comment>
<dbReference type="InterPro" id="IPR021255">
    <property type="entry name" value="DUF2807"/>
</dbReference>
<accession>A0A2A2JYV9</accession>
<dbReference type="Gene3D" id="2.160.20.120">
    <property type="match status" value="1"/>
</dbReference>
<protein>
    <recommendedName>
        <fullName evidence="1">Putative auto-transporter adhesin head GIN domain-containing protein</fullName>
    </recommendedName>
</protein>
<proteinExistence type="predicted"/>
<dbReference type="OrthoDB" id="514989at2759"/>
<dbReference type="AlphaFoldDB" id="A0A2A2JYV9"/>
<sequence length="287" mass="29280">MEEVDELKAQEKILDILRAAAAIYNKDKVPARYASIRPHHERMPAMNYLALALIPLAATAAIAAERDHGPGIAGQRQGEAMVYPVRNFDAIRLGGSERVVVHIGNGYSVRAEGPAAAFVNFRIARDGSALVVGRRYDERESSAMERQIVVHVTMPALRAASVGGSGSLNADRAGGDRFSAGVGGSGSLRIDALDARTAEFNVGGSGMISAAGTVGTLEANVGGSGGIAAAGLRASNAQVSVGGSGTVRATVSGPAQVSMAGSGMVDLGPQARCTVSKVGGGRVRCGN</sequence>
<feature type="domain" description="Putative auto-transporter adhesin head GIN" evidence="1">
    <location>
        <begin position="87"/>
        <end position="266"/>
    </location>
</feature>
<gene>
    <name evidence="2" type="ORF">WR25_14821</name>
</gene>
<dbReference type="Pfam" id="PF10988">
    <property type="entry name" value="DUF2807"/>
    <property type="match status" value="1"/>
</dbReference>
<name>A0A2A2JYV9_9BILA</name>
<keyword evidence="3" id="KW-1185">Reference proteome</keyword>
<organism evidence="2 3">
    <name type="scientific">Diploscapter pachys</name>
    <dbReference type="NCBI Taxonomy" id="2018661"/>
    <lineage>
        <taxon>Eukaryota</taxon>
        <taxon>Metazoa</taxon>
        <taxon>Ecdysozoa</taxon>
        <taxon>Nematoda</taxon>
        <taxon>Chromadorea</taxon>
        <taxon>Rhabditida</taxon>
        <taxon>Rhabditina</taxon>
        <taxon>Rhabditomorpha</taxon>
        <taxon>Rhabditoidea</taxon>
        <taxon>Rhabditidae</taxon>
        <taxon>Diploscapter</taxon>
    </lineage>
</organism>
<dbReference type="EMBL" id="LIAE01010030">
    <property type="protein sequence ID" value="PAV66833.1"/>
    <property type="molecule type" value="Genomic_DNA"/>
</dbReference>
<evidence type="ECO:0000259" key="1">
    <source>
        <dbReference type="Pfam" id="PF10988"/>
    </source>
</evidence>
<dbReference type="Proteomes" id="UP000218231">
    <property type="component" value="Unassembled WGS sequence"/>
</dbReference>
<evidence type="ECO:0000313" key="3">
    <source>
        <dbReference type="Proteomes" id="UP000218231"/>
    </source>
</evidence>